<dbReference type="InterPro" id="IPR023627">
    <property type="entry name" value="Rcmb_RecR"/>
</dbReference>
<dbReference type="SUPFAM" id="SSF111304">
    <property type="entry name" value="Recombination protein RecR"/>
    <property type="match status" value="1"/>
</dbReference>
<dbReference type="Gene3D" id="1.10.8.420">
    <property type="entry name" value="RecR Domain 1"/>
    <property type="match status" value="1"/>
</dbReference>
<dbReference type="GO" id="GO:0003677">
    <property type="term" value="F:DNA binding"/>
    <property type="evidence" value="ECO:0007669"/>
    <property type="project" value="UniProtKB-UniRule"/>
</dbReference>
<keyword evidence="6 7" id="KW-0234">DNA repair</keyword>
<evidence type="ECO:0000256" key="3">
    <source>
        <dbReference type="ARBA" id="ARBA00022771"/>
    </source>
</evidence>
<keyword evidence="4 7" id="KW-0862">Zinc</keyword>
<comment type="similarity">
    <text evidence="7">Belongs to the RecR family.</text>
</comment>
<dbReference type="RefSeq" id="WP_070966653.1">
    <property type="nucleotide sequence ID" value="NZ_CP017715.1"/>
</dbReference>
<keyword evidence="1 7" id="KW-0479">Metal-binding</keyword>
<keyword evidence="3 7" id="KW-0863">Zinc-finger</keyword>
<reference evidence="9 10" key="1">
    <citation type="submission" date="2016-10" db="EMBL/GenBank/DDBJ databases">
        <title>Marinobacter salinus sp. nov., a moderately halophilic bacterium isolated from a tidal flat environment.</title>
        <authorList>
            <person name="Park S.-J."/>
        </authorList>
    </citation>
    <scope>NUCLEOTIDE SEQUENCE [LARGE SCALE GENOMIC DNA]</scope>
    <source>
        <strain evidence="9 10">Hb8</strain>
    </source>
</reference>
<dbReference type="SMART" id="SM00493">
    <property type="entry name" value="TOPRIM"/>
    <property type="match status" value="1"/>
</dbReference>
<dbReference type="KEGG" id="msq:BKP64_04730"/>
<dbReference type="OrthoDB" id="9802672at2"/>
<dbReference type="InterPro" id="IPR000093">
    <property type="entry name" value="DNA_Rcmb_RecR"/>
</dbReference>
<dbReference type="CDD" id="cd01025">
    <property type="entry name" value="TOPRIM_recR"/>
    <property type="match status" value="1"/>
</dbReference>
<dbReference type="Gene3D" id="3.40.1360.10">
    <property type="match status" value="1"/>
</dbReference>
<dbReference type="Gene3D" id="6.10.250.240">
    <property type="match status" value="1"/>
</dbReference>
<dbReference type="STRING" id="1874317.BKP64_04730"/>
<dbReference type="Pfam" id="PF21176">
    <property type="entry name" value="RecR_HhH"/>
    <property type="match status" value="1"/>
</dbReference>
<evidence type="ECO:0000256" key="7">
    <source>
        <dbReference type="HAMAP-Rule" id="MF_00017"/>
    </source>
</evidence>
<feature type="zinc finger region" description="C4-type" evidence="7">
    <location>
        <begin position="57"/>
        <end position="72"/>
    </location>
</feature>
<dbReference type="AlphaFoldDB" id="A0A1D9GJ05"/>
<comment type="function">
    <text evidence="7">May play a role in DNA repair. It seems to be involved in an RecBC-independent recombinational process of DNA repair. It may act with RecF and RecO.</text>
</comment>
<protein>
    <recommendedName>
        <fullName evidence="7">Recombination protein RecR</fullName>
    </recommendedName>
</protein>
<dbReference type="GO" id="GO:0006281">
    <property type="term" value="P:DNA repair"/>
    <property type="evidence" value="ECO:0007669"/>
    <property type="project" value="UniProtKB-UniRule"/>
</dbReference>
<evidence type="ECO:0000256" key="5">
    <source>
        <dbReference type="ARBA" id="ARBA00023172"/>
    </source>
</evidence>
<evidence type="ECO:0000259" key="8">
    <source>
        <dbReference type="PROSITE" id="PS50880"/>
    </source>
</evidence>
<dbReference type="InterPro" id="IPR034137">
    <property type="entry name" value="TOPRIM_RecR"/>
</dbReference>
<dbReference type="Proteomes" id="UP000177445">
    <property type="component" value="Chromosome"/>
</dbReference>
<dbReference type="PANTHER" id="PTHR30446">
    <property type="entry name" value="RECOMBINATION PROTEIN RECR"/>
    <property type="match status" value="1"/>
</dbReference>
<accession>A0A1D9GJ05</accession>
<organism evidence="9 10">
    <name type="scientific">Marinobacter salinus</name>
    <dbReference type="NCBI Taxonomy" id="1874317"/>
    <lineage>
        <taxon>Bacteria</taxon>
        <taxon>Pseudomonadati</taxon>
        <taxon>Pseudomonadota</taxon>
        <taxon>Gammaproteobacteria</taxon>
        <taxon>Pseudomonadales</taxon>
        <taxon>Marinobacteraceae</taxon>
        <taxon>Marinobacter</taxon>
    </lineage>
</organism>
<dbReference type="PANTHER" id="PTHR30446:SF0">
    <property type="entry name" value="RECOMBINATION PROTEIN RECR"/>
    <property type="match status" value="1"/>
</dbReference>
<dbReference type="InterPro" id="IPR006171">
    <property type="entry name" value="TOPRIM_dom"/>
</dbReference>
<dbReference type="GO" id="GO:0008270">
    <property type="term" value="F:zinc ion binding"/>
    <property type="evidence" value="ECO:0007669"/>
    <property type="project" value="UniProtKB-KW"/>
</dbReference>
<evidence type="ECO:0000256" key="4">
    <source>
        <dbReference type="ARBA" id="ARBA00022833"/>
    </source>
</evidence>
<dbReference type="HAMAP" id="MF_00017">
    <property type="entry name" value="RecR"/>
    <property type="match status" value="1"/>
</dbReference>
<keyword evidence="10" id="KW-1185">Reference proteome</keyword>
<dbReference type="EMBL" id="CP017715">
    <property type="protein sequence ID" value="AOY87531.1"/>
    <property type="molecule type" value="Genomic_DNA"/>
</dbReference>
<feature type="domain" description="Toprim" evidence="8">
    <location>
        <begin position="80"/>
        <end position="175"/>
    </location>
</feature>
<dbReference type="InterPro" id="IPR015967">
    <property type="entry name" value="Rcmb_RecR_Znf"/>
</dbReference>
<keyword evidence="2 7" id="KW-0227">DNA damage</keyword>
<evidence type="ECO:0000256" key="1">
    <source>
        <dbReference type="ARBA" id="ARBA00022723"/>
    </source>
</evidence>
<dbReference type="NCBIfam" id="TIGR00615">
    <property type="entry name" value="recR"/>
    <property type="match status" value="1"/>
</dbReference>
<evidence type="ECO:0000256" key="6">
    <source>
        <dbReference type="ARBA" id="ARBA00023204"/>
    </source>
</evidence>
<evidence type="ECO:0000313" key="10">
    <source>
        <dbReference type="Proteomes" id="UP000177445"/>
    </source>
</evidence>
<evidence type="ECO:0000256" key="2">
    <source>
        <dbReference type="ARBA" id="ARBA00022763"/>
    </source>
</evidence>
<name>A0A1D9GJ05_9GAMM</name>
<dbReference type="PROSITE" id="PS01300">
    <property type="entry name" value="RECR"/>
    <property type="match status" value="1"/>
</dbReference>
<proteinExistence type="inferred from homology"/>
<dbReference type="FunFam" id="3.40.1360.10:FF:000001">
    <property type="entry name" value="Recombination protein RecR"/>
    <property type="match status" value="1"/>
</dbReference>
<evidence type="ECO:0000313" key="9">
    <source>
        <dbReference type="EMBL" id="AOY87531.1"/>
    </source>
</evidence>
<keyword evidence="5 7" id="KW-0233">DNA recombination</keyword>
<dbReference type="GO" id="GO:0006310">
    <property type="term" value="P:DNA recombination"/>
    <property type="evidence" value="ECO:0007669"/>
    <property type="project" value="UniProtKB-UniRule"/>
</dbReference>
<sequence length="200" mass="21545">MAFSPLVDELVESLCCLPGVGQKTAQRMAFHLLERGRTGGSRLADALNNAMTGVRRCESCQNFADTERCGICETPSRSNGTLCVVESPSDLLAIEQAGDYKGGYFVLMGHLSPIDGVGPEEIGVERLLDRVNREGVTELILATNPTVEGEATAHYIADRLDGREILITRLAHGIPVGGELGYVDGFTLTHAFRGRKPLSE</sequence>
<dbReference type="PROSITE" id="PS50880">
    <property type="entry name" value="TOPRIM"/>
    <property type="match status" value="1"/>
</dbReference>
<gene>
    <name evidence="7" type="primary">recR</name>
    <name evidence="9" type="ORF">BKP64_04730</name>
</gene>
<dbReference type="Pfam" id="PF02132">
    <property type="entry name" value="RecR_ZnF"/>
    <property type="match status" value="1"/>
</dbReference>
<dbReference type="Pfam" id="PF13662">
    <property type="entry name" value="Toprim_4"/>
    <property type="match status" value="1"/>
</dbReference>
<dbReference type="Pfam" id="PF21175">
    <property type="entry name" value="RecR_C"/>
    <property type="match status" value="1"/>
</dbReference>